<dbReference type="PANTHER" id="PTHR46599">
    <property type="entry name" value="PIGGYBAC TRANSPOSABLE ELEMENT-DERIVED PROTEIN 4"/>
    <property type="match status" value="1"/>
</dbReference>
<evidence type="ECO:0000313" key="2">
    <source>
        <dbReference type="EMBL" id="KAF0741183.1"/>
    </source>
</evidence>
<proteinExistence type="predicted"/>
<comment type="caution">
    <text evidence="2">The sequence shown here is derived from an EMBL/GenBank/DDBJ whole genome shotgun (WGS) entry which is preliminary data.</text>
</comment>
<protein>
    <recommendedName>
        <fullName evidence="1">PiggyBac transposable element-derived protein domain-containing protein</fullName>
    </recommendedName>
</protein>
<dbReference type="Proteomes" id="UP000469452">
    <property type="component" value="Unassembled WGS sequence"/>
</dbReference>
<organism evidence="2 3">
    <name type="scientific">Aphanomyces astaci</name>
    <name type="common">Crayfish plague agent</name>
    <dbReference type="NCBI Taxonomy" id="112090"/>
    <lineage>
        <taxon>Eukaryota</taxon>
        <taxon>Sar</taxon>
        <taxon>Stramenopiles</taxon>
        <taxon>Oomycota</taxon>
        <taxon>Saprolegniomycetes</taxon>
        <taxon>Saprolegniales</taxon>
        <taxon>Verrucalvaceae</taxon>
        <taxon>Aphanomyces</taxon>
    </lineage>
</organism>
<dbReference type="InterPro" id="IPR029526">
    <property type="entry name" value="PGBD"/>
</dbReference>
<dbReference type="PANTHER" id="PTHR46599:SF3">
    <property type="entry name" value="PIGGYBAC TRANSPOSABLE ELEMENT-DERIVED PROTEIN 4"/>
    <property type="match status" value="1"/>
</dbReference>
<dbReference type="AlphaFoldDB" id="A0A6A5A6T5"/>
<gene>
    <name evidence="2" type="ORF">AaE_008694</name>
</gene>
<accession>A0A6A5A6T5</accession>
<feature type="domain" description="PiggyBac transposable element-derived protein" evidence="1">
    <location>
        <begin position="53"/>
        <end position="184"/>
    </location>
</feature>
<dbReference type="EMBL" id="VJMI01014532">
    <property type="protein sequence ID" value="KAF0741183.1"/>
    <property type="molecule type" value="Genomic_DNA"/>
</dbReference>
<reference evidence="2 3" key="1">
    <citation type="submission" date="2019-06" db="EMBL/GenBank/DDBJ databases">
        <title>Genomics analysis of Aphanomyces spp. identifies a new class of oomycete effector associated with host adaptation.</title>
        <authorList>
            <person name="Gaulin E."/>
        </authorList>
    </citation>
    <scope>NUCLEOTIDE SEQUENCE [LARGE SCALE GENOMIC DNA]</scope>
    <source>
        <strain evidence="2 3">E</strain>
    </source>
</reference>
<name>A0A6A5A6T5_APHAT</name>
<evidence type="ECO:0000259" key="1">
    <source>
        <dbReference type="Pfam" id="PF13843"/>
    </source>
</evidence>
<dbReference type="VEuPathDB" id="FungiDB:H257_06190"/>
<dbReference type="Pfam" id="PF13843">
    <property type="entry name" value="DDE_Tnp_1_7"/>
    <property type="match status" value="1"/>
</dbReference>
<evidence type="ECO:0000313" key="3">
    <source>
        <dbReference type="Proteomes" id="UP000469452"/>
    </source>
</evidence>
<sequence>MWEDIAIQSYREANMQPIVENMTKRRQAQRTERPGRRLKSLEELAASVMTLPPIKPLEILVWMGLILGNMLCKKKDIRGQWKRETIGAAPPGTFGQFMVRKRFEQLSQFLHFSDNKDPRARTDKLWKIRPVLDVLTETFRAGYFLGSSIAFDEVVVSNRSHYNGTKQYHKDKPHKWGTKVFLLC</sequence>